<dbReference type="Proteomes" id="UP000475862">
    <property type="component" value="Unassembled WGS sequence"/>
</dbReference>
<gene>
    <name evidence="1" type="ORF">AGLY_013696</name>
</gene>
<accession>A0A6G0T712</accession>
<name>A0A6G0T712_APHGL</name>
<dbReference type="EMBL" id="VYZN01000054">
    <property type="protein sequence ID" value="KAE9527048.1"/>
    <property type="molecule type" value="Genomic_DNA"/>
</dbReference>
<comment type="caution">
    <text evidence="1">The sequence shown here is derived from an EMBL/GenBank/DDBJ whole genome shotgun (WGS) entry which is preliminary data.</text>
</comment>
<protein>
    <submittedName>
        <fullName evidence="1">Uncharacterized protein</fullName>
    </submittedName>
</protein>
<reference evidence="1 2" key="1">
    <citation type="submission" date="2019-08" db="EMBL/GenBank/DDBJ databases">
        <title>The genome of the soybean aphid Biotype 1, its phylome, world population structure and adaptation to the North American continent.</title>
        <authorList>
            <person name="Giordano R."/>
            <person name="Donthu R.K."/>
            <person name="Hernandez A.G."/>
            <person name="Wright C.L."/>
            <person name="Zimin A.V."/>
        </authorList>
    </citation>
    <scope>NUCLEOTIDE SEQUENCE [LARGE SCALE GENOMIC DNA]</scope>
    <source>
        <tissue evidence="1">Whole aphids</tissue>
    </source>
</reference>
<dbReference type="AlphaFoldDB" id="A0A6G0T712"/>
<keyword evidence="2" id="KW-1185">Reference proteome</keyword>
<proteinExistence type="predicted"/>
<organism evidence="1 2">
    <name type="scientific">Aphis glycines</name>
    <name type="common">Soybean aphid</name>
    <dbReference type="NCBI Taxonomy" id="307491"/>
    <lineage>
        <taxon>Eukaryota</taxon>
        <taxon>Metazoa</taxon>
        <taxon>Ecdysozoa</taxon>
        <taxon>Arthropoda</taxon>
        <taxon>Hexapoda</taxon>
        <taxon>Insecta</taxon>
        <taxon>Pterygota</taxon>
        <taxon>Neoptera</taxon>
        <taxon>Paraneoptera</taxon>
        <taxon>Hemiptera</taxon>
        <taxon>Sternorrhyncha</taxon>
        <taxon>Aphidomorpha</taxon>
        <taxon>Aphidoidea</taxon>
        <taxon>Aphididae</taxon>
        <taxon>Aphidini</taxon>
        <taxon>Aphis</taxon>
        <taxon>Aphis</taxon>
    </lineage>
</organism>
<evidence type="ECO:0000313" key="2">
    <source>
        <dbReference type="Proteomes" id="UP000475862"/>
    </source>
</evidence>
<evidence type="ECO:0000313" key="1">
    <source>
        <dbReference type="EMBL" id="KAE9527048.1"/>
    </source>
</evidence>
<sequence length="180" mass="21229">MGLAYPYIYFSALVVDVDYNYKCADAINVNVHVEIMNLIIFLIYLIKEIETLLFSLELYVYKNKAFERNFEEVDFINYWLMFVKIRDNFDKSMRPPFCSHSAFSVIRRLYNVSAPSSKLYFKNIIIKIKFSALSILIYLDGFRTSAYQLLIRYVDSRNNMRLRNLELAASDTLVYPRPGS</sequence>